<dbReference type="PANTHER" id="PTHR43744:SF9">
    <property type="entry name" value="POLYGALACTURONAN_RHAMNOGALACTURONAN TRANSPORT SYSTEM PERMEASE PROTEIN YTCP"/>
    <property type="match status" value="1"/>
</dbReference>
<sequence length="287" mass="31338">MVKRSAPDRVFDGIVVVALIFIGLFALVPLLVVVSASLTPYSEVLANGGYVLFPTSFTLEGYIAMWNTTQIPRAMLVSTFVTVVGTALNMVLSTGLAWPLSRKEMPGRSFILLALVFTTVFNAGIIPTYLIVKETGLLNSIWAMIIPSALSVFNVFIMKTFFEGLPSELSESARLDGAGELRLLLQIIFPLAVPVLLTIGLFYAVANWNTFFAAIFYVRDASLQPLQVVLRDLLTSNIEAAFDPDEVTPALTLRMAAVVITALPMIIVYPFIQKHFQKGVLIGSVKS</sequence>
<dbReference type="EMBL" id="DXBY01000322">
    <property type="protein sequence ID" value="HIZ37806.1"/>
    <property type="molecule type" value="Genomic_DNA"/>
</dbReference>
<reference evidence="9" key="1">
    <citation type="journal article" date="2021" name="PeerJ">
        <title>Extensive microbial diversity within the chicken gut microbiome revealed by metagenomics and culture.</title>
        <authorList>
            <person name="Gilroy R."/>
            <person name="Ravi A."/>
            <person name="Getino M."/>
            <person name="Pursley I."/>
            <person name="Horton D.L."/>
            <person name="Alikhan N.F."/>
            <person name="Baker D."/>
            <person name="Gharbi K."/>
            <person name="Hall N."/>
            <person name="Watson M."/>
            <person name="Adriaenssens E.M."/>
            <person name="Foster-Nyarko E."/>
            <person name="Jarju S."/>
            <person name="Secka A."/>
            <person name="Antonio M."/>
            <person name="Oren A."/>
            <person name="Chaudhuri R.R."/>
            <person name="La Ragione R."/>
            <person name="Hildebrand F."/>
            <person name="Pallen M.J."/>
        </authorList>
    </citation>
    <scope>NUCLEOTIDE SEQUENCE</scope>
    <source>
        <strain evidence="9">ChiGjej4B4-7305</strain>
    </source>
</reference>
<evidence type="ECO:0000313" key="9">
    <source>
        <dbReference type="EMBL" id="HIZ37806.1"/>
    </source>
</evidence>
<dbReference type="InterPro" id="IPR000515">
    <property type="entry name" value="MetI-like"/>
</dbReference>
<dbReference type="Gene3D" id="1.10.3720.10">
    <property type="entry name" value="MetI-like"/>
    <property type="match status" value="1"/>
</dbReference>
<keyword evidence="3" id="KW-1003">Cell membrane</keyword>
<feature type="transmembrane region" description="Helical" evidence="7">
    <location>
        <begin position="12"/>
        <end position="38"/>
    </location>
</feature>
<evidence type="ECO:0000259" key="8">
    <source>
        <dbReference type="PROSITE" id="PS50928"/>
    </source>
</evidence>
<keyword evidence="6 7" id="KW-0472">Membrane</keyword>
<dbReference type="Pfam" id="PF00528">
    <property type="entry name" value="BPD_transp_1"/>
    <property type="match status" value="1"/>
</dbReference>
<accession>A0A9D2J5W6</accession>
<dbReference type="SUPFAM" id="SSF161098">
    <property type="entry name" value="MetI-like"/>
    <property type="match status" value="1"/>
</dbReference>
<dbReference type="AlphaFoldDB" id="A0A9D2J5W6"/>
<dbReference type="InterPro" id="IPR035906">
    <property type="entry name" value="MetI-like_sf"/>
</dbReference>
<evidence type="ECO:0000256" key="7">
    <source>
        <dbReference type="RuleBase" id="RU363032"/>
    </source>
</evidence>
<feature type="transmembrane region" description="Helical" evidence="7">
    <location>
        <begin position="75"/>
        <end position="98"/>
    </location>
</feature>
<keyword evidence="4 7" id="KW-0812">Transmembrane</keyword>
<protein>
    <submittedName>
        <fullName evidence="9">Carbohydrate ABC transporter permease</fullName>
    </submittedName>
</protein>
<dbReference type="PROSITE" id="PS50928">
    <property type="entry name" value="ABC_TM1"/>
    <property type="match status" value="1"/>
</dbReference>
<keyword evidence="5 7" id="KW-1133">Transmembrane helix</keyword>
<name>A0A9D2J5W6_9MICO</name>
<feature type="transmembrane region" description="Helical" evidence="7">
    <location>
        <begin position="251"/>
        <end position="272"/>
    </location>
</feature>
<evidence type="ECO:0000313" key="10">
    <source>
        <dbReference type="Proteomes" id="UP000824037"/>
    </source>
</evidence>
<evidence type="ECO:0000256" key="3">
    <source>
        <dbReference type="ARBA" id="ARBA00022475"/>
    </source>
</evidence>
<comment type="subcellular location">
    <subcellularLocation>
        <location evidence="1 7">Cell membrane</location>
        <topology evidence="1 7">Multi-pass membrane protein</topology>
    </subcellularLocation>
</comment>
<evidence type="ECO:0000256" key="2">
    <source>
        <dbReference type="ARBA" id="ARBA00022448"/>
    </source>
</evidence>
<gene>
    <name evidence="9" type="ORF">H9815_18675</name>
</gene>
<feature type="transmembrane region" description="Helical" evidence="7">
    <location>
        <begin position="141"/>
        <end position="162"/>
    </location>
</feature>
<feature type="domain" description="ABC transmembrane type-1" evidence="8">
    <location>
        <begin position="75"/>
        <end position="272"/>
    </location>
</feature>
<reference evidence="9" key="2">
    <citation type="submission" date="2021-04" db="EMBL/GenBank/DDBJ databases">
        <authorList>
            <person name="Gilroy R."/>
        </authorList>
    </citation>
    <scope>NUCLEOTIDE SEQUENCE</scope>
    <source>
        <strain evidence="9">ChiGjej4B4-7305</strain>
    </source>
</reference>
<feature type="transmembrane region" description="Helical" evidence="7">
    <location>
        <begin position="110"/>
        <end position="129"/>
    </location>
</feature>
<comment type="similarity">
    <text evidence="7">Belongs to the binding-protein-dependent transport system permease family.</text>
</comment>
<evidence type="ECO:0000256" key="6">
    <source>
        <dbReference type="ARBA" id="ARBA00023136"/>
    </source>
</evidence>
<proteinExistence type="inferred from homology"/>
<feature type="transmembrane region" description="Helical" evidence="7">
    <location>
        <begin position="183"/>
        <end position="206"/>
    </location>
</feature>
<keyword evidence="2 7" id="KW-0813">Transport</keyword>
<dbReference type="CDD" id="cd06261">
    <property type="entry name" value="TM_PBP2"/>
    <property type="match status" value="1"/>
</dbReference>
<evidence type="ECO:0000256" key="1">
    <source>
        <dbReference type="ARBA" id="ARBA00004651"/>
    </source>
</evidence>
<dbReference type="GO" id="GO:0005886">
    <property type="term" value="C:plasma membrane"/>
    <property type="evidence" value="ECO:0007669"/>
    <property type="project" value="UniProtKB-SubCell"/>
</dbReference>
<dbReference type="GO" id="GO:0055085">
    <property type="term" value="P:transmembrane transport"/>
    <property type="evidence" value="ECO:0007669"/>
    <property type="project" value="InterPro"/>
</dbReference>
<comment type="caution">
    <text evidence="9">The sequence shown here is derived from an EMBL/GenBank/DDBJ whole genome shotgun (WGS) entry which is preliminary data.</text>
</comment>
<evidence type="ECO:0000256" key="5">
    <source>
        <dbReference type="ARBA" id="ARBA00022989"/>
    </source>
</evidence>
<organism evidence="9 10">
    <name type="scientific">Candidatus Ruania gallistercoris</name>
    <dbReference type="NCBI Taxonomy" id="2838746"/>
    <lineage>
        <taxon>Bacteria</taxon>
        <taxon>Bacillati</taxon>
        <taxon>Actinomycetota</taxon>
        <taxon>Actinomycetes</taxon>
        <taxon>Micrococcales</taxon>
        <taxon>Ruaniaceae</taxon>
        <taxon>Ruania</taxon>
    </lineage>
</organism>
<dbReference type="PANTHER" id="PTHR43744">
    <property type="entry name" value="ABC TRANSPORTER PERMEASE PROTEIN MG189-RELATED-RELATED"/>
    <property type="match status" value="1"/>
</dbReference>
<evidence type="ECO:0000256" key="4">
    <source>
        <dbReference type="ARBA" id="ARBA00022692"/>
    </source>
</evidence>
<dbReference type="Proteomes" id="UP000824037">
    <property type="component" value="Unassembled WGS sequence"/>
</dbReference>